<dbReference type="SMART" id="SM00034">
    <property type="entry name" value="CLECT"/>
    <property type="match status" value="1"/>
</dbReference>
<reference evidence="5 6" key="1">
    <citation type="submission" date="2020-12" db="EMBL/GenBank/DDBJ databases">
        <title>De novo assembly of Tibetan sheep genome.</title>
        <authorList>
            <person name="Li X."/>
        </authorList>
    </citation>
    <scope>NUCLEOTIDE SEQUENCE [LARGE SCALE GENOMIC DNA]</scope>
    <source>
        <tissue evidence="5">Heart</tissue>
    </source>
</reference>
<organism evidence="5 6">
    <name type="scientific">Ovis aries</name>
    <name type="common">Sheep</name>
    <dbReference type="NCBI Taxonomy" id="9940"/>
    <lineage>
        <taxon>Eukaryota</taxon>
        <taxon>Metazoa</taxon>
        <taxon>Chordata</taxon>
        <taxon>Craniata</taxon>
        <taxon>Vertebrata</taxon>
        <taxon>Euteleostomi</taxon>
        <taxon>Mammalia</taxon>
        <taxon>Eutheria</taxon>
        <taxon>Laurasiatheria</taxon>
        <taxon>Artiodactyla</taxon>
        <taxon>Ruminantia</taxon>
        <taxon>Pecora</taxon>
        <taxon>Bovidae</taxon>
        <taxon>Caprinae</taxon>
        <taxon>Ovis</taxon>
    </lineage>
</organism>
<evidence type="ECO:0000256" key="2">
    <source>
        <dbReference type="SAM" id="MobiDB-lite"/>
    </source>
</evidence>
<accession>A0A836D2P3</accession>
<dbReference type="PANTHER" id="PTHR45710">
    <property type="entry name" value="C-TYPE LECTIN DOMAIN-CONTAINING PROTEIN 180"/>
    <property type="match status" value="1"/>
</dbReference>
<dbReference type="InterPro" id="IPR001304">
    <property type="entry name" value="C-type_lectin-like"/>
</dbReference>
<dbReference type="EMBL" id="JAEMGP010000005">
    <property type="protein sequence ID" value="KAG5208568.1"/>
    <property type="molecule type" value="Genomic_DNA"/>
</dbReference>
<keyword evidence="3" id="KW-0812">Transmembrane</keyword>
<name>A0A836D2P3_SHEEP</name>
<feature type="transmembrane region" description="Helical" evidence="3">
    <location>
        <begin position="215"/>
        <end position="235"/>
    </location>
</feature>
<dbReference type="SUPFAM" id="SSF81321">
    <property type="entry name" value="Family A G protein-coupled receptor-like"/>
    <property type="match status" value="1"/>
</dbReference>
<comment type="subcellular location">
    <subcellularLocation>
        <location evidence="1">Cell membrane</location>
        <topology evidence="1">Single-pass type II membrane protein</topology>
    </subcellularLocation>
</comment>
<sequence>MTPEGLRVASTEGAAATAGRKHRQQLPAGPPTNGGKISALSQGPSLYNTAGSKASPGGFLEGFCLAVTLMLLLLVLIFGAVPAEESSWESCPKTWKAFQGSCYHFCTDEPPWLKATGRCAEEGAHLVINSQAEQEFLSPKKDVTYWMGLRKQSSIDIYKWQVYKPPPSYRLVAAHRVECAHLDAFLDEVMYALDRSFASVIYVKLTGLHSQQGNILIAITYTILTPFLSPIIFSLRNKELKNAMKKTFLSKLYLSSI</sequence>
<evidence type="ECO:0000313" key="6">
    <source>
        <dbReference type="Proteomes" id="UP000664991"/>
    </source>
</evidence>
<evidence type="ECO:0000256" key="1">
    <source>
        <dbReference type="ARBA" id="ARBA00004401"/>
    </source>
</evidence>
<feature type="domain" description="C-type lectin" evidence="4">
    <location>
        <begin position="98"/>
        <end position="160"/>
    </location>
</feature>
<comment type="caution">
    <text evidence="5">The sequence shown here is derived from an EMBL/GenBank/DDBJ whole genome shotgun (WGS) entry which is preliminary data.</text>
</comment>
<evidence type="ECO:0000313" key="5">
    <source>
        <dbReference type="EMBL" id="KAG5208568.1"/>
    </source>
</evidence>
<feature type="region of interest" description="Disordered" evidence="2">
    <location>
        <begin position="1"/>
        <end position="40"/>
    </location>
</feature>
<dbReference type="AlphaFoldDB" id="A0A836D2P3"/>
<dbReference type="InterPro" id="IPR050828">
    <property type="entry name" value="C-type_lectin/matrix_domain"/>
</dbReference>
<dbReference type="Gene3D" id="3.10.100.10">
    <property type="entry name" value="Mannose-Binding Protein A, subunit A"/>
    <property type="match status" value="1"/>
</dbReference>
<gene>
    <name evidence="5" type="ORF">JEQ12_016133</name>
</gene>
<dbReference type="PANTHER" id="PTHR45710:SF36">
    <property type="entry name" value="C-TYPE LECTIN DOMAIN-CONTAINING PROTEIN"/>
    <property type="match status" value="1"/>
</dbReference>
<dbReference type="Pfam" id="PF00059">
    <property type="entry name" value="Lectin_C"/>
    <property type="match status" value="1"/>
</dbReference>
<evidence type="ECO:0000259" key="4">
    <source>
        <dbReference type="PROSITE" id="PS50041"/>
    </source>
</evidence>
<dbReference type="Gene3D" id="1.10.1220.70">
    <property type="match status" value="1"/>
</dbReference>
<evidence type="ECO:0000256" key="3">
    <source>
        <dbReference type="SAM" id="Phobius"/>
    </source>
</evidence>
<protein>
    <recommendedName>
        <fullName evidence="4">C-type lectin domain-containing protein</fullName>
    </recommendedName>
</protein>
<dbReference type="Proteomes" id="UP000664991">
    <property type="component" value="Unassembled WGS sequence"/>
</dbReference>
<feature type="transmembrane region" description="Helical" evidence="3">
    <location>
        <begin position="62"/>
        <end position="81"/>
    </location>
</feature>
<dbReference type="PROSITE" id="PS50041">
    <property type="entry name" value="C_TYPE_LECTIN_2"/>
    <property type="match status" value="1"/>
</dbReference>
<keyword evidence="3" id="KW-1133">Transmembrane helix</keyword>
<keyword evidence="3" id="KW-0472">Membrane</keyword>
<dbReference type="InterPro" id="IPR016187">
    <property type="entry name" value="CTDL_fold"/>
</dbReference>
<dbReference type="InterPro" id="IPR016186">
    <property type="entry name" value="C-type_lectin-like/link_sf"/>
</dbReference>
<dbReference type="GO" id="GO:0005886">
    <property type="term" value="C:plasma membrane"/>
    <property type="evidence" value="ECO:0007669"/>
    <property type="project" value="UniProtKB-SubCell"/>
</dbReference>
<proteinExistence type="predicted"/>
<dbReference type="SUPFAM" id="SSF56436">
    <property type="entry name" value="C-type lectin-like"/>
    <property type="match status" value="1"/>
</dbReference>